<dbReference type="AlphaFoldDB" id="X1BU80"/>
<feature type="non-terminal residue" evidence="2">
    <location>
        <position position="133"/>
    </location>
</feature>
<dbReference type="SUPFAM" id="SSF52317">
    <property type="entry name" value="Class I glutamine amidotransferase-like"/>
    <property type="match status" value="1"/>
</dbReference>
<dbReference type="Pfam" id="PF06283">
    <property type="entry name" value="ThuA"/>
    <property type="match status" value="1"/>
</dbReference>
<organism evidence="2">
    <name type="scientific">marine sediment metagenome</name>
    <dbReference type="NCBI Taxonomy" id="412755"/>
    <lineage>
        <taxon>unclassified sequences</taxon>
        <taxon>metagenomes</taxon>
        <taxon>ecological metagenomes</taxon>
    </lineage>
</organism>
<accession>X1BU80</accession>
<feature type="domain" description="ThuA-like" evidence="1">
    <location>
        <begin position="7"/>
        <end position="131"/>
    </location>
</feature>
<name>X1BU80_9ZZZZ</name>
<dbReference type="InterPro" id="IPR029010">
    <property type="entry name" value="ThuA-like"/>
</dbReference>
<dbReference type="PANTHER" id="PTHR40469:SF2">
    <property type="entry name" value="GALACTOSE-BINDING DOMAIN-LIKE SUPERFAMILY PROTEIN"/>
    <property type="match status" value="1"/>
</dbReference>
<comment type="caution">
    <text evidence="2">The sequence shown here is derived from an EMBL/GenBank/DDBJ whole genome shotgun (WGS) entry which is preliminary data.</text>
</comment>
<evidence type="ECO:0000313" key="2">
    <source>
        <dbReference type="EMBL" id="GAG84712.1"/>
    </source>
</evidence>
<dbReference type="Gene3D" id="3.40.50.880">
    <property type="match status" value="1"/>
</dbReference>
<dbReference type="PANTHER" id="PTHR40469">
    <property type="entry name" value="SECRETED GLYCOSYL HYDROLASE"/>
    <property type="match status" value="1"/>
</dbReference>
<protein>
    <recommendedName>
        <fullName evidence="1">ThuA-like domain-containing protein</fullName>
    </recommendedName>
</protein>
<dbReference type="EMBL" id="BART01019322">
    <property type="protein sequence ID" value="GAG84712.1"/>
    <property type="molecule type" value="Genomic_DNA"/>
</dbReference>
<reference evidence="2" key="1">
    <citation type="journal article" date="2014" name="Front. Microbiol.">
        <title>High frequency of phylogenetically diverse reductive dehalogenase-homologous genes in deep subseafloor sedimentary metagenomes.</title>
        <authorList>
            <person name="Kawai M."/>
            <person name="Futagami T."/>
            <person name="Toyoda A."/>
            <person name="Takaki Y."/>
            <person name="Nishi S."/>
            <person name="Hori S."/>
            <person name="Arai W."/>
            <person name="Tsubouchi T."/>
            <person name="Morono Y."/>
            <person name="Uchiyama I."/>
            <person name="Ito T."/>
            <person name="Fujiyama A."/>
            <person name="Inagaki F."/>
            <person name="Takami H."/>
        </authorList>
    </citation>
    <scope>NUCLEOTIDE SEQUENCE</scope>
    <source>
        <strain evidence="2">Expedition CK06-06</strain>
    </source>
</reference>
<gene>
    <name evidence="2" type="ORF">S01H4_36196</name>
</gene>
<sequence>MAKKNVLMLIGGRFHPFEACAEIFKDFIEATGRYHVTVTEDRNKLKARAIKNYDAVAVYTTDGVLTHDQLSGLLGFVRGGGAFIGLHCATASWQRNSAYIDMIGGVFAGHGPILEFPVTVLPSDGYITDRLLE</sequence>
<evidence type="ECO:0000259" key="1">
    <source>
        <dbReference type="Pfam" id="PF06283"/>
    </source>
</evidence>
<proteinExistence type="predicted"/>
<dbReference type="InterPro" id="IPR029062">
    <property type="entry name" value="Class_I_gatase-like"/>
</dbReference>